<comment type="caution">
    <text evidence="11">The sequence shown here is derived from an EMBL/GenBank/DDBJ whole genome shotgun (WGS) entry which is preliminary data.</text>
</comment>
<evidence type="ECO:0000256" key="3">
    <source>
        <dbReference type="ARBA" id="ARBA00022763"/>
    </source>
</evidence>
<dbReference type="EMBL" id="CAJNBJ010000001">
    <property type="protein sequence ID" value="CAE6702423.1"/>
    <property type="molecule type" value="Genomic_DNA"/>
</dbReference>
<dbReference type="PANTHER" id="PTHR33693">
    <property type="entry name" value="TYPE-5 URACIL-DNA GLYCOSYLASE"/>
    <property type="match status" value="1"/>
</dbReference>
<keyword evidence="5" id="KW-0408">Iron</keyword>
<keyword evidence="11" id="KW-0326">Glycosidase</keyword>
<evidence type="ECO:0000256" key="1">
    <source>
        <dbReference type="ARBA" id="ARBA00022485"/>
    </source>
</evidence>
<accession>A0ABN7KN53</accession>
<dbReference type="SUPFAM" id="SSF52141">
    <property type="entry name" value="Uracil-DNA glycosylase-like"/>
    <property type="match status" value="1"/>
</dbReference>
<gene>
    <name evidence="11" type="primary">udgB</name>
    <name evidence="11" type="ORF">NSPZN2_10802</name>
</gene>
<keyword evidence="3" id="KW-0227">DNA damage</keyword>
<sequence length="252" mass="28038">MLSTSLSRDKEHLVLLHSLSMSTLRLLNTDIVACTQCTRLVAFRQAVAETKRRQFRDWTYWGKPIPGFGDPNARLYILGLAPAAHGGNRTGRVFTGDRSGDWLYEALHHFGFANQASSTHAQDGLTLTDCYIGATVRCAPPANKPTPDEFTACRPFVLRELQLLKSVRVVVVLGKIAFDHYLKATRELGHHLPAPLPKFGHGVIYTMPWGVTLIGSYHPSQQNTFTGKLTRPMFHRIFSEAGRRLSGTVIAN</sequence>
<dbReference type="Gene3D" id="3.40.470.10">
    <property type="entry name" value="Uracil-DNA glycosylase-like domain"/>
    <property type="match status" value="1"/>
</dbReference>
<evidence type="ECO:0000256" key="6">
    <source>
        <dbReference type="ARBA" id="ARBA00023014"/>
    </source>
</evidence>
<evidence type="ECO:0000256" key="7">
    <source>
        <dbReference type="ARBA" id="ARBA00023204"/>
    </source>
</evidence>
<evidence type="ECO:0000259" key="10">
    <source>
        <dbReference type="SMART" id="SM00986"/>
    </source>
</evidence>
<dbReference type="InterPro" id="IPR005122">
    <property type="entry name" value="Uracil-DNA_glycosylase-like"/>
</dbReference>
<dbReference type="Proteomes" id="UP000675880">
    <property type="component" value="Unassembled WGS sequence"/>
</dbReference>
<reference evidence="11 12" key="1">
    <citation type="submission" date="2021-02" db="EMBL/GenBank/DDBJ databases">
        <authorList>
            <person name="Han P."/>
        </authorList>
    </citation>
    <scope>NUCLEOTIDE SEQUENCE [LARGE SCALE GENOMIC DNA]</scope>
    <source>
        <strain evidence="11">Candidatus Nitrospira sp. ZN2</strain>
    </source>
</reference>
<comment type="similarity">
    <text evidence="8">Belongs to the uracil-DNA glycosylase (UDG) superfamily. Type 5 (UDGb) family.</text>
</comment>
<keyword evidence="6" id="KW-0411">Iron-sulfur</keyword>
<evidence type="ECO:0000256" key="4">
    <source>
        <dbReference type="ARBA" id="ARBA00022801"/>
    </source>
</evidence>
<dbReference type="SMART" id="SM00986">
    <property type="entry name" value="UDG"/>
    <property type="match status" value="1"/>
</dbReference>
<evidence type="ECO:0000256" key="8">
    <source>
        <dbReference type="ARBA" id="ARBA00023779"/>
    </source>
</evidence>
<dbReference type="Pfam" id="PF03167">
    <property type="entry name" value="UDG"/>
    <property type="match status" value="1"/>
</dbReference>
<evidence type="ECO:0000313" key="12">
    <source>
        <dbReference type="Proteomes" id="UP000675880"/>
    </source>
</evidence>
<dbReference type="InterPro" id="IPR036895">
    <property type="entry name" value="Uracil-DNA_glycosylase-like_sf"/>
</dbReference>
<feature type="domain" description="Uracil-DNA glycosylase-like" evidence="10">
    <location>
        <begin position="66"/>
        <end position="238"/>
    </location>
</feature>
<dbReference type="SMART" id="SM00987">
    <property type="entry name" value="UreE_C"/>
    <property type="match status" value="1"/>
</dbReference>
<evidence type="ECO:0000256" key="2">
    <source>
        <dbReference type="ARBA" id="ARBA00022723"/>
    </source>
</evidence>
<keyword evidence="1" id="KW-0004">4Fe-4S</keyword>
<protein>
    <recommendedName>
        <fullName evidence="9">Type-5 uracil-DNA glycosylase</fullName>
    </recommendedName>
</protein>
<keyword evidence="7" id="KW-0234">DNA repair</keyword>
<proteinExistence type="inferred from homology"/>
<dbReference type="GO" id="GO:0016798">
    <property type="term" value="F:hydrolase activity, acting on glycosyl bonds"/>
    <property type="evidence" value="ECO:0007669"/>
    <property type="project" value="UniProtKB-KW"/>
</dbReference>
<name>A0ABN7KN53_9BACT</name>
<dbReference type="CDD" id="cd10031">
    <property type="entry name" value="UDG-F5_TTUDGB_like"/>
    <property type="match status" value="1"/>
</dbReference>
<organism evidence="11 12">
    <name type="scientific">Nitrospira defluvii</name>
    <dbReference type="NCBI Taxonomy" id="330214"/>
    <lineage>
        <taxon>Bacteria</taxon>
        <taxon>Pseudomonadati</taxon>
        <taxon>Nitrospirota</taxon>
        <taxon>Nitrospiria</taxon>
        <taxon>Nitrospirales</taxon>
        <taxon>Nitrospiraceae</taxon>
        <taxon>Nitrospira</taxon>
    </lineage>
</organism>
<dbReference type="InterPro" id="IPR044147">
    <property type="entry name" value="UdgB-like"/>
</dbReference>
<dbReference type="PANTHER" id="PTHR33693:SF3">
    <property type="entry name" value="TYPE-5 URACIL-DNA GLYCOSYLASE"/>
    <property type="match status" value="1"/>
</dbReference>
<evidence type="ECO:0000256" key="9">
    <source>
        <dbReference type="ARBA" id="ARBA00023887"/>
    </source>
</evidence>
<keyword evidence="4 11" id="KW-0378">Hydrolase</keyword>
<keyword evidence="12" id="KW-1185">Reference proteome</keyword>
<keyword evidence="2" id="KW-0479">Metal-binding</keyword>
<evidence type="ECO:0000313" key="11">
    <source>
        <dbReference type="EMBL" id="CAE6702423.1"/>
    </source>
</evidence>
<dbReference type="InterPro" id="IPR051536">
    <property type="entry name" value="UDG_Type-4/5"/>
</dbReference>
<evidence type="ECO:0000256" key="5">
    <source>
        <dbReference type="ARBA" id="ARBA00023004"/>
    </source>
</evidence>